<gene>
    <name evidence="3" type="ORF">SAMN04489708_10144</name>
</gene>
<dbReference type="GO" id="GO:0004013">
    <property type="term" value="F:adenosylhomocysteinase activity"/>
    <property type="evidence" value="ECO:0007669"/>
    <property type="project" value="TreeGrafter"/>
</dbReference>
<evidence type="ECO:0000259" key="2">
    <source>
        <dbReference type="SMART" id="SM00997"/>
    </source>
</evidence>
<evidence type="ECO:0000313" key="4">
    <source>
        <dbReference type="Proteomes" id="UP000199317"/>
    </source>
</evidence>
<name>A0A1H0K0Z7_9BURK</name>
<organism evidence="3 4">
    <name type="scientific">Paracidovorax cattleyae</name>
    <dbReference type="NCBI Taxonomy" id="80868"/>
    <lineage>
        <taxon>Bacteria</taxon>
        <taxon>Pseudomonadati</taxon>
        <taxon>Pseudomonadota</taxon>
        <taxon>Betaproteobacteria</taxon>
        <taxon>Burkholderiales</taxon>
        <taxon>Comamonadaceae</taxon>
        <taxon>Paracidovorax</taxon>
    </lineage>
</organism>
<dbReference type="AlphaFoldDB" id="A0A1H0K0Z7"/>
<dbReference type="EMBL" id="FNJL01000001">
    <property type="protein sequence ID" value="SDO49637.1"/>
    <property type="molecule type" value="Genomic_DNA"/>
</dbReference>
<dbReference type="SMART" id="SM00997">
    <property type="entry name" value="AdoHcyase_NAD"/>
    <property type="match status" value="1"/>
</dbReference>
<dbReference type="GO" id="GO:0033353">
    <property type="term" value="P:S-adenosylmethionine cycle"/>
    <property type="evidence" value="ECO:0007669"/>
    <property type="project" value="TreeGrafter"/>
</dbReference>
<dbReference type="SUPFAM" id="SSF51735">
    <property type="entry name" value="NAD(P)-binding Rossmann-fold domains"/>
    <property type="match status" value="1"/>
</dbReference>
<dbReference type="Gene3D" id="3.40.50.720">
    <property type="entry name" value="NAD(P)-binding Rossmann-like Domain"/>
    <property type="match status" value="1"/>
</dbReference>
<reference evidence="4" key="1">
    <citation type="submission" date="2016-10" db="EMBL/GenBank/DDBJ databases">
        <authorList>
            <person name="Varghese N."/>
            <person name="Submissions S."/>
        </authorList>
    </citation>
    <scope>NUCLEOTIDE SEQUENCE [LARGE SCALE GENOMIC DNA]</scope>
    <source>
        <strain evidence="4">DSM 17101</strain>
    </source>
</reference>
<accession>A0A1H0K0Z7</accession>
<dbReference type="OrthoDB" id="5852672at2"/>
<dbReference type="PANTHER" id="PTHR23420">
    <property type="entry name" value="ADENOSYLHOMOCYSTEINASE"/>
    <property type="match status" value="1"/>
</dbReference>
<keyword evidence="4" id="KW-1185">Reference proteome</keyword>
<dbReference type="InterPro" id="IPR015878">
    <property type="entry name" value="Ado_hCys_hydrolase_NAD-bd"/>
</dbReference>
<dbReference type="RefSeq" id="WP_092831713.1">
    <property type="nucleotide sequence ID" value="NZ_CP028290.1"/>
</dbReference>
<protein>
    <submittedName>
        <fullName evidence="3">Adenosylhomocysteinase</fullName>
    </submittedName>
</protein>
<evidence type="ECO:0000313" key="3">
    <source>
        <dbReference type="EMBL" id="SDO49637.1"/>
    </source>
</evidence>
<proteinExistence type="inferred from homology"/>
<sequence length="380" mass="41538">MDSKAFFQAILDRSIPLRAGRLVIVTHIVPGSENFVLGIHERLPLAAVIPKPSSLHGPTCRVIQEQVPVIHYTRDRIRQNAPGFIAHLRSLIGEESFAAIDTGGYFSSILAALKKAFPSQLVGIIEDTENGHQKYDAALRSIRAGGGETFPCPVMSVARSKLKEPEDFLVGQAITFSAEALLRELGNILTGRRALVLGYGKIGSSIARHLHAKGVRVDVYDTNPIRQVLALAHGYHTGQKHELLRSSELIFCATGNRSIGVSDLGAIRRNAYIFTATSADDEIENHQDMIASASPGRHRHVLQVNAQGNRFFLCNEGKSANFMHGGVVGPFIDLVQAELLFALSRIGDAPRDRVVELGDDAKQFISALWITRFSRQGMAH</sequence>
<dbReference type="InterPro" id="IPR000043">
    <property type="entry name" value="Adenosylhomocysteinase-like"/>
</dbReference>
<dbReference type="Proteomes" id="UP000199317">
    <property type="component" value="Unassembled WGS sequence"/>
</dbReference>
<dbReference type="Pfam" id="PF00670">
    <property type="entry name" value="AdoHcyase_NAD"/>
    <property type="match status" value="1"/>
</dbReference>
<evidence type="ECO:0000256" key="1">
    <source>
        <dbReference type="ARBA" id="ARBA00007122"/>
    </source>
</evidence>
<dbReference type="GO" id="GO:0005829">
    <property type="term" value="C:cytosol"/>
    <property type="evidence" value="ECO:0007669"/>
    <property type="project" value="TreeGrafter"/>
</dbReference>
<comment type="similarity">
    <text evidence="1">Belongs to the adenosylhomocysteinase family.</text>
</comment>
<dbReference type="PANTHER" id="PTHR23420:SF0">
    <property type="entry name" value="ADENOSYLHOMOCYSTEINASE"/>
    <property type="match status" value="1"/>
</dbReference>
<dbReference type="InterPro" id="IPR036291">
    <property type="entry name" value="NAD(P)-bd_dom_sf"/>
</dbReference>
<feature type="domain" description="S-adenosyl-L-homocysteine hydrolase NAD binding" evidence="2">
    <location>
        <begin position="166"/>
        <end position="327"/>
    </location>
</feature>